<keyword evidence="2" id="KW-0731">Sigma factor</keyword>
<reference evidence="7 8" key="1">
    <citation type="submission" date="2015-09" db="EMBL/GenBank/DDBJ databases">
        <title>Sorangium comparison.</title>
        <authorList>
            <person name="Zaburannyi N."/>
            <person name="Bunk B."/>
            <person name="Overmann J."/>
            <person name="Mueller R."/>
        </authorList>
    </citation>
    <scope>NUCLEOTIDE SEQUENCE [LARGE SCALE GENOMIC DNA]</scope>
    <source>
        <strain evidence="7 8">So ce26</strain>
    </source>
</reference>
<evidence type="ECO:0000313" key="7">
    <source>
        <dbReference type="EMBL" id="AUX39618.1"/>
    </source>
</evidence>
<feature type="domain" description="RNA polymerase sigma-70 region 2" evidence="6">
    <location>
        <begin position="17"/>
        <end position="82"/>
    </location>
</feature>
<dbReference type="Gene3D" id="1.10.1740.10">
    <property type="match status" value="1"/>
</dbReference>
<dbReference type="InterPro" id="IPR039425">
    <property type="entry name" value="RNA_pol_sigma-70-like"/>
</dbReference>
<dbReference type="PANTHER" id="PTHR43133">
    <property type="entry name" value="RNA POLYMERASE ECF-TYPE SIGMA FACTO"/>
    <property type="match status" value="1"/>
</dbReference>
<proteinExistence type="predicted"/>
<dbReference type="GO" id="GO:0006352">
    <property type="term" value="P:DNA-templated transcription initiation"/>
    <property type="evidence" value="ECO:0007669"/>
    <property type="project" value="InterPro"/>
</dbReference>
<sequence length="168" mass="18607">MRRLADGDRAAFEPVYAALWPAVSAFCRRMLRGCADAEDAAQQALLKIFDRASTFDPAADALTWALTIAAWECRTARRRRARSREAPDEHAGAIPADMPTPEDAAIARDLDDAAREVLGSLAEADRATLLSTVMEGDRDPSVSGAAFRKRRERAFARLREAWRRIYGT</sequence>
<keyword evidence="1" id="KW-0805">Transcription regulation</keyword>
<dbReference type="AlphaFoldDB" id="A0A2L0EK06"/>
<dbReference type="InterPro" id="IPR007627">
    <property type="entry name" value="RNA_pol_sigma70_r2"/>
</dbReference>
<evidence type="ECO:0000259" key="6">
    <source>
        <dbReference type="Pfam" id="PF04542"/>
    </source>
</evidence>
<evidence type="ECO:0000256" key="4">
    <source>
        <dbReference type="ARBA" id="ARBA00023163"/>
    </source>
</evidence>
<evidence type="ECO:0000256" key="3">
    <source>
        <dbReference type="ARBA" id="ARBA00023125"/>
    </source>
</evidence>
<keyword evidence="4" id="KW-0804">Transcription</keyword>
<evidence type="ECO:0000256" key="2">
    <source>
        <dbReference type="ARBA" id="ARBA00023082"/>
    </source>
</evidence>
<dbReference type="Pfam" id="PF04542">
    <property type="entry name" value="Sigma70_r2"/>
    <property type="match status" value="1"/>
</dbReference>
<feature type="region of interest" description="Disordered" evidence="5">
    <location>
        <begin position="80"/>
        <end position="100"/>
    </location>
</feature>
<dbReference type="GO" id="GO:0003677">
    <property type="term" value="F:DNA binding"/>
    <property type="evidence" value="ECO:0007669"/>
    <property type="project" value="UniProtKB-KW"/>
</dbReference>
<dbReference type="InterPro" id="IPR013325">
    <property type="entry name" value="RNA_pol_sigma_r2"/>
</dbReference>
<evidence type="ECO:0000256" key="5">
    <source>
        <dbReference type="SAM" id="MobiDB-lite"/>
    </source>
</evidence>
<dbReference type="EMBL" id="CP012673">
    <property type="protein sequence ID" value="AUX39618.1"/>
    <property type="molecule type" value="Genomic_DNA"/>
</dbReference>
<keyword evidence="3" id="KW-0238">DNA-binding</keyword>
<organism evidence="7 8">
    <name type="scientific">Sorangium cellulosum</name>
    <name type="common">Polyangium cellulosum</name>
    <dbReference type="NCBI Taxonomy" id="56"/>
    <lineage>
        <taxon>Bacteria</taxon>
        <taxon>Pseudomonadati</taxon>
        <taxon>Myxococcota</taxon>
        <taxon>Polyangia</taxon>
        <taxon>Polyangiales</taxon>
        <taxon>Polyangiaceae</taxon>
        <taxon>Sorangium</taxon>
    </lineage>
</organism>
<name>A0A2L0EK06_SORCE</name>
<evidence type="ECO:0000256" key="1">
    <source>
        <dbReference type="ARBA" id="ARBA00023015"/>
    </source>
</evidence>
<dbReference type="Proteomes" id="UP000238348">
    <property type="component" value="Chromosome"/>
</dbReference>
<dbReference type="PANTHER" id="PTHR43133:SF8">
    <property type="entry name" value="RNA POLYMERASE SIGMA FACTOR HI_1459-RELATED"/>
    <property type="match status" value="1"/>
</dbReference>
<accession>A0A2L0EK06</accession>
<evidence type="ECO:0000313" key="8">
    <source>
        <dbReference type="Proteomes" id="UP000238348"/>
    </source>
</evidence>
<dbReference type="RefSeq" id="WP_234023393.1">
    <property type="nucleotide sequence ID" value="NZ_CP012673.1"/>
</dbReference>
<dbReference type="NCBIfam" id="TIGR02937">
    <property type="entry name" value="sigma70-ECF"/>
    <property type="match status" value="1"/>
</dbReference>
<dbReference type="GO" id="GO:0016987">
    <property type="term" value="F:sigma factor activity"/>
    <property type="evidence" value="ECO:0007669"/>
    <property type="project" value="UniProtKB-KW"/>
</dbReference>
<dbReference type="SUPFAM" id="SSF88946">
    <property type="entry name" value="Sigma2 domain of RNA polymerase sigma factors"/>
    <property type="match status" value="1"/>
</dbReference>
<dbReference type="InterPro" id="IPR014284">
    <property type="entry name" value="RNA_pol_sigma-70_dom"/>
</dbReference>
<protein>
    <submittedName>
        <fullName evidence="7">ECF family RNA polymerase sigma factor</fullName>
    </submittedName>
</protein>
<gene>
    <name evidence="7" type="ORF">SOCE26_010120</name>
</gene>